<evidence type="ECO:0000313" key="3">
    <source>
        <dbReference type="EMBL" id="EPT00142.1"/>
    </source>
</evidence>
<dbReference type="Proteomes" id="UP000015241">
    <property type="component" value="Unassembled WGS sequence"/>
</dbReference>
<dbReference type="SUPFAM" id="SSF54211">
    <property type="entry name" value="Ribosomal protein S5 domain 2-like"/>
    <property type="match status" value="1"/>
</dbReference>
<dbReference type="GO" id="GO:0005524">
    <property type="term" value="F:ATP binding"/>
    <property type="evidence" value="ECO:0007669"/>
    <property type="project" value="InterPro"/>
</dbReference>
<dbReference type="PANTHER" id="PTHR11528">
    <property type="entry name" value="HEAT SHOCK PROTEIN 90 FAMILY MEMBER"/>
    <property type="match status" value="1"/>
</dbReference>
<name>S8E4V3_FOMSC</name>
<comment type="similarity">
    <text evidence="1">Belongs to the heat shock protein 90 family.</text>
</comment>
<accession>S8E4V3</accession>
<evidence type="ECO:0000313" key="4">
    <source>
        <dbReference type="Proteomes" id="UP000015241"/>
    </source>
</evidence>
<keyword evidence="4" id="KW-1185">Reference proteome</keyword>
<dbReference type="Pfam" id="PF00183">
    <property type="entry name" value="HSP90"/>
    <property type="match status" value="2"/>
</dbReference>
<dbReference type="InterPro" id="IPR020568">
    <property type="entry name" value="Ribosomal_Su5_D2-typ_SF"/>
</dbReference>
<evidence type="ECO:0000256" key="1">
    <source>
        <dbReference type="ARBA" id="ARBA00008239"/>
    </source>
</evidence>
<proteinExistence type="inferred from homology"/>
<organism evidence="3 4">
    <name type="scientific">Fomitopsis schrenkii</name>
    <name type="common">Brown rot fungus</name>
    <dbReference type="NCBI Taxonomy" id="2126942"/>
    <lineage>
        <taxon>Eukaryota</taxon>
        <taxon>Fungi</taxon>
        <taxon>Dikarya</taxon>
        <taxon>Basidiomycota</taxon>
        <taxon>Agaricomycotina</taxon>
        <taxon>Agaricomycetes</taxon>
        <taxon>Polyporales</taxon>
        <taxon>Fomitopsis</taxon>
    </lineage>
</organism>
<dbReference type="AlphaFoldDB" id="S8E4V3"/>
<dbReference type="InterPro" id="IPR001404">
    <property type="entry name" value="Hsp90_fam"/>
</dbReference>
<gene>
    <name evidence="3" type="ORF">FOMPIDRAFT_1049972</name>
</gene>
<dbReference type="EMBL" id="KE504151">
    <property type="protein sequence ID" value="EPT00142.1"/>
    <property type="molecule type" value="Genomic_DNA"/>
</dbReference>
<protein>
    <submittedName>
        <fullName evidence="3">Uncharacterized protein</fullName>
    </submittedName>
</protein>
<dbReference type="STRING" id="743788.S8E4V3"/>
<dbReference type="GO" id="GO:0016887">
    <property type="term" value="F:ATP hydrolysis activity"/>
    <property type="evidence" value="ECO:0007669"/>
    <property type="project" value="InterPro"/>
</dbReference>
<dbReference type="InParanoid" id="S8E4V3"/>
<dbReference type="Gene3D" id="3.30.230.80">
    <property type="match status" value="1"/>
</dbReference>
<sequence length="186" mass="21014">MKKRSNIKLMDDCEDLIPEYPNFVKSIVDSEDLPLNISRETLQQNKTLEVIRKNLVKKCLDLFSEIAEDRDNLNEFYESARTSCLEEMTSLKDDITGMPEVQKNIYYLTGESLSAVKDSPCLEVLKCKGFGVLLLVDPINQYPAQGEEEAREEEAAQGKDPCKAVKNTLGDKVDKFVVSNRISDSP</sequence>
<reference evidence="3 4" key="1">
    <citation type="journal article" date="2012" name="Science">
        <title>The Paleozoic origin of enzymatic lignin decomposition reconstructed from 31 fungal genomes.</title>
        <authorList>
            <person name="Floudas D."/>
            <person name="Binder M."/>
            <person name="Riley R."/>
            <person name="Barry K."/>
            <person name="Blanchette R.A."/>
            <person name="Henrissat B."/>
            <person name="Martinez A.T."/>
            <person name="Otillar R."/>
            <person name="Spatafora J.W."/>
            <person name="Yadav J.S."/>
            <person name="Aerts A."/>
            <person name="Benoit I."/>
            <person name="Boyd A."/>
            <person name="Carlson A."/>
            <person name="Copeland A."/>
            <person name="Coutinho P.M."/>
            <person name="de Vries R.P."/>
            <person name="Ferreira P."/>
            <person name="Findley K."/>
            <person name="Foster B."/>
            <person name="Gaskell J."/>
            <person name="Glotzer D."/>
            <person name="Gorecki P."/>
            <person name="Heitman J."/>
            <person name="Hesse C."/>
            <person name="Hori C."/>
            <person name="Igarashi K."/>
            <person name="Jurgens J.A."/>
            <person name="Kallen N."/>
            <person name="Kersten P."/>
            <person name="Kohler A."/>
            <person name="Kuees U."/>
            <person name="Kumar T.K.A."/>
            <person name="Kuo A."/>
            <person name="LaButti K."/>
            <person name="Larrondo L.F."/>
            <person name="Lindquist E."/>
            <person name="Ling A."/>
            <person name="Lombard V."/>
            <person name="Lucas S."/>
            <person name="Lundell T."/>
            <person name="Martin R."/>
            <person name="McLaughlin D.J."/>
            <person name="Morgenstern I."/>
            <person name="Morin E."/>
            <person name="Murat C."/>
            <person name="Nagy L.G."/>
            <person name="Nolan M."/>
            <person name="Ohm R.A."/>
            <person name="Patyshakuliyeva A."/>
            <person name="Rokas A."/>
            <person name="Ruiz-Duenas F.J."/>
            <person name="Sabat G."/>
            <person name="Salamov A."/>
            <person name="Samejima M."/>
            <person name="Schmutz J."/>
            <person name="Slot J.C."/>
            <person name="St John F."/>
            <person name="Stenlid J."/>
            <person name="Sun H."/>
            <person name="Sun S."/>
            <person name="Syed K."/>
            <person name="Tsang A."/>
            <person name="Wiebenga A."/>
            <person name="Young D."/>
            <person name="Pisabarro A."/>
            <person name="Eastwood D.C."/>
            <person name="Martin F."/>
            <person name="Cullen D."/>
            <person name="Grigoriev I.V."/>
            <person name="Hibbett D.S."/>
        </authorList>
    </citation>
    <scope>NUCLEOTIDE SEQUENCE</scope>
    <source>
        <strain evidence="4">FP-58527</strain>
    </source>
</reference>
<dbReference type="OrthoDB" id="28737at2759"/>
<dbReference type="eggNOG" id="KOG0019">
    <property type="taxonomic scope" value="Eukaryota"/>
</dbReference>
<dbReference type="Gene3D" id="3.40.50.11260">
    <property type="match status" value="1"/>
</dbReference>
<dbReference type="HOGENOM" id="CLU_1454451_0_0_1"/>
<keyword evidence="2" id="KW-0143">Chaperone</keyword>
<evidence type="ECO:0000256" key="2">
    <source>
        <dbReference type="ARBA" id="ARBA00023186"/>
    </source>
</evidence>
<dbReference type="GO" id="GO:0140662">
    <property type="term" value="F:ATP-dependent protein folding chaperone"/>
    <property type="evidence" value="ECO:0007669"/>
    <property type="project" value="InterPro"/>
</dbReference>
<dbReference type="GO" id="GO:0051082">
    <property type="term" value="F:unfolded protein binding"/>
    <property type="evidence" value="ECO:0007669"/>
    <property type="project" value="InterPro"/>
</dbReference>